<dbReference type="EMBL" id="AGSI01000009">
    <property type="protein sequence ID" value="EIE22886.1"/>
    <property type="molecule type" value="Genomic_DNA"/>
</dbReference>
<proteinExistence type="predicted"/>
<dbReference type="RefSeq" id="XP_005647430.1">
    <property type="nucleotide sequence ID" value="XM_005647373.1"/>
</dbReference>
<dbReference type="KEGG" id="csl:COCSUDRAFT_66438"/>
<dbReference type="eggNOG" id="ENOG502STMS">
    <property type="taxonomic scope" value="Eukaryota"/>
</dbReference>
<comment type="caution">
    <text evidence="2">The sequence shown here is derived from an EMBL/GenBank/DDBJ whole genome shotgun (WGS) entry which is preliminary data.</text>
</comment>
<organism evidence="2 3">
    <name type="scientific">Coccomyxa subellipsoidea (strain C-169)</name>
    <name type="common">Green microalga</name>
    <dbReference type="NCBI Taxonomy" id="574566"/>
    <lineage>
        <taxon>Eukaryota</taxon>
        <taxon>Viridiplantae</taxon>
        <taxon>Chlorophyta</taxon>
        <taxon>core chlorophytes</taxon>
        <taxon>Trebouxiophyceae</taxon>
        <taxon>Trebouxiophyceae incertae sedis</taxon>
        <taxon>Coccomyxaceae</taxon>
        <taxon>Coccomyxa</taxon>
        <taxon>Coccomyxa subellipsoidea</taxon>
    </lineage>
</organism>
<reference evidence="2 3" key="1">
    <citation type="journal article" date="2012" name="Genome Biol.">
        <title>The genome of the polar eukaryotic microalga coccomyxa subellipsoidea reveals traits of cold adaptation.</title>
        <authorList>
            <person name="Blanc G."/>
            <person name="Agarkova I."/>
            <person name="Grimwood J."/>
            <person name="Kuo A."/>
            <person name="Brueggeman A."/>
            <person name="Dunigan D."/>
            <person name="Gurnon J."/>
            <person name="Ladunga I."/>
            <person name="Lindquist E."/>
            <person name="Lucas S."/>
            <person name="Pangilinan J."/>
            <person name="Proschold T."/>
            <person name="Salamov A."/>
            <person name="Schmutz J."/>
            <person name="Weeks D."/>
            <person name="Yamada T."/>
            <person name="Claverie J.M."/>
            <person name="Grigoriev I."/>
            <person name="Van Etten J."/>
            <person name="Lomsadze A."/>
            <person name="Borodovsky M."/>
        </authorList>
    </citation>
    <scope>NUCLEOTIDE SEQUENCE [LARGE SCALE GENOMIC DNA]</scope>
    <source>
        <strain evidence="2 3">C-169</strain>
    </source>
</reference>
<keyword evidence="1" id="KW-0472">Membrane</keyword>
<feature type="transmembrane region" description="Helical" evidence="1">
    <location>
        <begin position="198"/>
        <end position="216"/>
    </location>
</feature>
<gene>
    <name evidence="2" type="ORF">COCSUDRAFT_66438</name>
</gene>
<dbReference type="Proteomes" id="UP000007264">
    <property type="component" value="Unassembled WGS sequence"/>
</dbReference>
<dbReference type="OrthoDB" id="513760at2759"/>
<dbReference type="Gene3D" id="3.40.1000.30">
    <property type="match status" value="1"/>
</dbReference>
<keyword evidence="1" id="KW-0812">Transmembrane</keyword>
<dbReference type="GeneID" id="17040873"/>
<accession>I0YWW7</accession>
<evidence type="ECO:0000313" key="2">
    <source>
        <dbReference type="EMBL" id="EIE22886.1"/>
    </source>
</evidence>
<name>I0YWW7_COCSC</name>
<protein>
    <submittedName>
        <fullName evidence="2">Uncharacterized protein</fullName>
    </submittedName>
</protein>
<evidence type="ECO:0000313" key="3">
    <source>
        <dbReference type="Proteomes" id="UP000007264"/>
    </source>
</evidence>
<sequence>MSSVGSSETSPTMEKHFQSAVREPRFVQTDDGGSILALALHCLMVEHGFRVEADKTFAGGTSVYSPASDWHGKFTNEWVFEYRRPGYASTFALHCSLQPASGKMFVHAREADSPTNMRYMGLLVDKYVPDTGKAKGSSWAGVVVEQEALRHQLEEYVAGPLLANALPSSEPEHTPQDASRGVQSQLSAYYNSLTRRDILLAGTALAAASIGLALFARSRQRL</sequence>
<keyword evidence="3" id="KW-1185">Reference proteome</keyword>
<keyword evidence="1" id="KW-1133">Transmembrane helix</keyword>
<dbReference type="AlphaFoldDB" id="I0YWW7"/>
<evidence type="ECO:0000256" key="1">
    <source>
        <dbReference type="SAM" id="Phobius"/>
    </source>
</evidence>